<dbReference type="InterPro" id="IPR044016">
    <property type="entry name" value="Big_13"/>
</dbReference>
<dbReference type="PROSITE" id="PS00018">
    <property type="entry name" value="EF_HAND_1"/>
    <property type="match status" value="1"/>
</dbReference>
<feature type="domain" description="Bacterial Ig-like" evidence="1">
    <location>
        <begin position="50"/>
        <end position="116"/>
    </location>
</feature>
<evidence type="ECO:0000313" key="3">
    <source>
        <dbReference type="Proteomes" id="UP000228711"/>
    </source>
</evidence>
<dbReference type="GO" id="GO:0000272">
    <property type="term" value="P:polysaccharide catabolic process"/>
    <property type="evidence" value="ECO:0007669"/>
    <property type="project" value="InterPro"/>
</dbReference>
<evidence type="ECO:0000259" key="1">
    <source>
        <dbReference type="Pfam" id="PF19077"/>
    </source>
</evidence>
<dbReference type="SUPFAM" id="SSF63446">
    <property type="entry name" value="Type I dockerin domain"/>
    <property type="match status" value="1"/>
</dbReference>
<organism evidence="2 3">
    <name type="scientific">Candidatus Kerfeldbacteria bacterium CG08_land_8_20_14_0_20_42_7</name>
    <dbReference type="NCBI Taxonomy" id="2014245"/>
    <lineage>
        <taxon>Bacteria</taxon>
        <taxon>Candidatus Kerfeldiibacteriota</taxon>
    </lineage>
</organism>
<dbReference type="Pfam" id="PF19077">
    <property type="entry name" value="Big_13"/>
    <property type="match status" value="1"/>
</dbReference>
<dbReference type="GO" id="GO:0004553">
    <property type="term" value="F:hydrolase activity, hydrolyzing O-glycosyl compounds"/>
    <property type="evidence" value="ECO:0007669"/>
    <property type="project" value="InterPro"/>
</dbReference>
<comment type="caution">
    <text evidence="2">The sequence shown here is derived from an EMBL/GenBank/DDBJ whole genome shotgun (WGS) entry which is preliminary data.</text>
</comment>
<dbReference type="Gene3D" id="1.10.1330.10">
    <property type="entry name" value="Dockerin domain"/>
    <property type="match status" value="1"/>
</dbReference>
<dbReference type="InterPro" id="IPR002105">
    <property type="entry name" value="Dockerin_1_rpt"/>
</dbReference>
<feature type="non-terminal residue" evidence="2">
    <location>
        <position position="1"/>
    </location>
</feature>
<dbReference type="Gene3D" id="2.60.40.10">
    <property type="entry name" value="Immunoglobulins"/>
    <property type="match status" value="1"/>
</dbReference>
<sequence>LGRNAVPISIATTVVHQTTTTISNIFFGPTIQLSAATIQEGASLTVFGITSPGSSVVIYITKIPTTTSYTVTANASGVWTRTFSSELSQGNYSARARATDPDSSVSQYSTIVTFTVGAPPDPCLVMNHADINCDGEVDLTDLSILLSYWRIINPGNARTDINVDSIVNIFDFSIMMFNWTGPA</sequence>
<gene>
    <name evidence="2" type="ORF">COT25_01125</name>
</gene>
<dbReference type="InterPro" id="IPR013783">
    <property type="entry name" value="Ig-like_fold"/>
</dbReference>
<protein>
    <recommendedName>
        <fullName evidence="1">Bacterial Ig-like domain-containing protein</fullName>
    </recommendedName>
</protein>
<reference evidence="3" key="1">
    <citation type="submission" date="2017-09" db="EMBL/GenBank/DDBJ databases">
        <title>Depth-based differentiation of microbial function through sediment-hosted aquifers and enrichment of novel symbionts in the deep terrestrial subsurface.</title>
        <authorList>
            <person name="Probst A.J."/>
            <person name="Ladd B."/>
            <person name="Jarett J.K."/>
            <person name="Geller-Mcgrath D.E."/>
            <person name="Sieber C.M.K."/>
            <person name="Emerson J.B."/>
            <person name="Anantharaman K."/>
            <person name="Thomas B.C."/>
            <person name="Malmstrom R."/>
            <person name="Stieglmeier M."/>
            <person name="Klingl A."/>
            <person name="Woyke T."/>
            <person name="Ryan C.M."/>
            <person name="Banfield J.F."/>
        </authorList>
    </citation>
    <scope>NUCLEOTIDE SEQUENCE [LARGE SCALE GENOMIC DNA]</scope>
</reference>
<dbReference type="AlphaFoldDB" id="A0A2H0YTG8"/>
<dbReference type="Proteomes" id="UP000228711">
    <property type="component" value="Unassembled WGS sequence"/>
</dbReference>
<name>A0A2H0YTG8_9BACT</name>
<proteinExistence type="predicted"/>
<dbReference type="Pfam" id="PF00404">
    <property type="entry name" value="Dockerin_1"/>
    <property type="match status" value="1"/>
</dbReference>
<evidence type="ECO:0000313" key="2">
    <source>
        <dbReference type="EMBL" id="PIS41801.1"/>
    </source>
</evidence>
<accession>A0A2H0YTG8</accession>
<dbReference type="EMBL" id="PEXV01000044">
    <property type="protein sequence ID" value="PIS41801.1"/>
    <property type="molecule type" value="Genomic_DNA"/>
</dbReference>
<dbReference type="InterPro" id="IPR018247">
    <property type="entry name" value="EF_Hand_1_Ca_BS"/>
</dbReference>
<dbReference type="InterPro" id="IPR036439">
    <property type="entry name" value="Dockerin_dom_sf"/>
</dbReference>